<evidence type="ECO:0000313" key="2">
    <source>
        <dbReference type="EMBL" id="NML66653.1"/>
    </source>
</evidence>
<sequence length="364" mass="41532">MKNKFKLYTDLSLLKIGRYVQMLIPFMSDDIAKQESRIVEAGRFDDYIKFGRNFIELTSIEECDACLLPIYYDLSANRRSFEESIQDFLDKVGKANKKLLIFAGHDVANVAITIKNSIVFTSAIDKSSQANNEQSWPHFFEDFLKKYTEGNIIPRSRGITPVIGFCGYAPPLNVSFGKEKIISGIKLITNYLGLIQKYPDKISHSYRARAIIGLQRSSKIAPNFVLKSNFAFGPSGLNSGKVTESNADFRRIFVENILNSDYTLCVRGIGNNSIRFFETICCGRIPVFVDTDSVLPYDSVINWRELCVWVAEKDVDRIDEVVANFHRSISDEDFIALQKRLRNVWEEYLSPTGFFKNLHLLINS</sequence>
<keyword evidence="3" id="KW-1185">Reference proteome</keyword>
<gene>
    <name evidence="2" type="ORF">HHL22_15710</name>
</gene>
<dbReference type="InterPro" id="IPR004263">
    <property type="entry name" value="Exostosin"/>
</dbReference>
<dbReference type="PANTHER" id="PTHR11062">
    <property type="entry name" value="EXOSTOSIN HEPARAN SULFATE GLYCOSYLTRANSFERASE -RELATED"/>
    <property type="match status" value="1"/>
</dbReference>
<dbReference type="AlphaFoldDB" id="A0A7Y0AFZ6"/>
<reference evidence="2 3" key="1">
    <citation type="submission" date="2020-04" db="EMBL/GenBank/DDBJ databases">
        <title>Hymenobacter polaris sp. nov., isolated from Arctic soil.</title>
        <authorList>
            <person name="Dahal R.H."/>
        </authorList>
    </citation>
    <scope>NUCLEOTIDE SEQUENCE [LARGE SCALE GENOMIC DNA]</scope>
    <source>
        <strain evidence="2 3">RP-2-7</strain>
    </source>
</reference>
<evidence type="ECO:0000313" key="3">
    <source>
        <dbReference type="Proteomes" id="UP000559626"/>
    </source>
</evidence>
<dbReference type="RefSeq" id="WP_169532285.1">
    <property type="nucleotide sequence ID" value="NZ_JABBGH010000002.1"/>
</dbReference>
<accession>A0A7Y0AFZ6</accession>
<comment type="caution">
    <text evidence="2">The sequence shown here is derived from an EMBL/GenBank/DDBJ whole genome shotgun (WGS) entry which is preliminary data.</text>
</comment>
<dbReference type="PANTHER" id="PTHR11062:SF391">
    <property type="entry name" value="PIN DOMAIN-CONTAINING PROTEIN"/>
    <property type="match status" value="1"/>
</dbReference>
<dbReference type="EMBL" id="JABBGH010000002">
    <property type="protein sequence ID" value="NML66653.1"/>
    <property type="molecule type" value="Genomic_DNA"/>
</dbReference>
<dbReference type="Pfam" id="PF03016">
    <property type="entry name" value="Exostosin_GT47"/>
    <property type="match status" value="1"/>
</dbReference>
<proteinExistence type="predicted"/>
<protein>
    <submittedName>
        <fullName evidence="2">Exostosin family protein</fullName>
    </submittedName>
</protein>
<organism evidence="2 3">
    <name type="scientific">Hymenobacter polaris</name>
    <dbReference type="NCBI Taxonomy" id="2682546"/>
    <lineage>
        <taxon>Bacteria</taxon>
        <taxon>Pseudomonadati</taxon>
        <taxon>Bacteroidota</taxon>
        <taxon>Cytophagia</taxon>
        <taxon>Cytophagales</taxon>
        <taxon>Hymenobacteraceae</taxon>
        <taxon>Hymenobacter</taxon>
    </lineage>
</organism>
<dbReference type="InterPro" id="IPR040911">
    <property type="entry name" value="Exostosin_GT47"/>
</dbReference>
<evidence type="ECO:0000259" key="1">
    <source>
        <dbReference type="Pfam" id="PF03016"/>
    </source>
</evidence>
<dbReference type="Proteomes" id="UP000559626">
    <property type="component" value="Unassembled WGS sequence"/>
</dbReference>
<dbReference type="GO" id="GO:0016757">
    <property type="term" value="F:glycosyltransferase activity"/>
    <property type="evidence" value="ECO:0007669"/>
    <property type="project" value="InterPro"/>
</dbReference>
<name>A0A7Y0AFZ6_9BACT</name>
<feature type="domain" description="Exostosin GT47" evidence="1">
    <location>
        <begin position="248"/>
        <end position="323"/>
    </location>
</feature>